<dbReference type="Proteomes" id="UP000615446">
    <property type="component" value="Unassembled WGS sequence"/>
</dbReference>
<dbReference type="OrthoDB" id="2446415at2759"/>
<organism evidence="1 2">
    <name type="scientific">Rhizophagus clarus</name>
    <dbReference type="NCBI Taxonomy" id="94130"/>
    <lineage>
        <taxon>Eukaryota</taxon>
        <taxon>Fungi</taxon>
        <taxon>Fungi incertae sedis</taxon>
        <taxon>Mucoromycota</taxon>
        <taxon>Glomeromycotina</taxon>
        <taxon>Glomeromycetes</taxon>
        <taxon>Glomerales</taxon>
        <taxon>Glomeraceae</taxon>
        <taxon>Rhizophagus</taxon>
    </lineage>
</organism>
<gene>
    <name evidence="1" type="ORF">RCL2_000514700</name>
</gene>
<dbReference type="EMBL" id="BLAL01000034">
    <property type="protein sequence ID" value="GES77813.1"/>
    <property type="molecule type" value="Genomic_DNA"/>
</dbReference>
<dbReference type="AlphaFoldDB" id="A0A8H3KXI3"/>
<comment type="caution">
    <text evidence="1">The sequence shown here is derived from an EMBL/GenBank/DDBJ whole genome shotgun (WGS) entry which is preliminary data.</text>
</comment>
<evidence type="ECO:0000313" key="1">
    <source>
        <dbReference type="EMBL" id="GES77813.1"/>
    </source>
</evidence>
<evidence type="ECO:0000313" key="2">
    <source>
        <dbReference type="Proteomes" id="UP000615446"/>
    </source>
</evidence>
<reference evidence="1" key="1">
    <citation type="submission" date="2019-10" db="EMBL/GenBank/DDBJ databases">
        <title>Conservation and host-specific expression of non-tandemly repeated heterogenous ribosome RNA gene in arbuscular mycorrhizal fungi.</title>
        <authorList>
            <person name="Maeda T."/>
            <person name="Kobayashi Y."/>
            <person name="Nakagawa T."/>
            <person name="Ezawa T."/>
            <person name="Yamaguchi K."/>
            <person name="Bino T."/>
            <person name="Nishimoto Y."/>
            <person name="Shigenobu S."/>
            <person name="Kawaguchi M."/>
        </authorList>
    </citation>
    <scope>NUCLEOTIDE SEQUENCE</scope>
    <source>
        <strain evidence="1">HR1</strain>
    </source>
</reference>
<name>A0A8H3KXI3_9GLOM</name>
<sequence>MSKLQVIIKEFFNQNNNWSLLKFPKYRETTNDFTYEKDREHMLYRKSLDLLSKNDKAQSYIQNFKVAGYNFTLTNKVTQQISQIKSTTTRVAKYFSDIHQANPSTCNDEEK</sequence>
<protein>
    <submittedName>
        <fullName evidence="1">Uncharacterized protein</fullName>
    </submittedName>
</protein>
<proteinExistence type="predicted"/>
<accession>A0A8H3KXI3</accession>